<dbReference type="GO" id="GO:0003677">
    <property type="term" value="F:DNA binding"/>
    <property type="evidence" value="ECO:0007669"/>
    <property type="project" value="UniProtKB-KW"/>
</dbReference>
<proteinExistence type="predicted"/>
<geneLocation type="plasmid" evidence="5">
    <name>unnamed1</name>
</geneLocation>
<dbReference type="EMBL" id="CP028919">
    <property type="protein sequence ID" value="AWB50506.1"/>
    <property type="molecule type" value="Genomic_DNA"/>
</dbReference>
<dbReference type="InterPro" id="IPR036390">
    <property type="entry name" value="WH_DNA-bd_sf"/>
</dbReference>
<keyword evidence="6" id="KW-1185">Reference proteome</keyword>
<dbReference type="SMART" id="SM00347">
    <property type="entry name" value="HTH_MARR"/>
    <property type="match status" value="1"/>
</dbReference>
<gene>
    <name evidence="5" type="ORF">HYN69_17990</name>
</gene>
<feature type="domain" description="HTH marR-type" evidence="4">
    <location>
        <begin position="5"/>
        <end position="137"/>
    </location>
</feature>
<keyword evidence="1" id="KW-0805">Transcription regulation</keyword>
<dbReference type="Gene3D" id="1.10.10.10">
    <property type="entry name" value="Winged helix-like DNA-binding domain superfamily/Winged helix DNA-binding domain"/>
    <property type="match status" value="1"/>
</dbReference>
<evidence type="ECO:0000313" key="6">
    <source>
        <dbReference type="Proteomes" id="UP000244496"/>
    </source>
</evidence>
<dbReference type="PROSITE" id="PS01117">
    <property type="entry name" value="HTH_MARR_1"/>
    <property type="match status" value="1"/>
</dbReference>
<dbReference type="OrthoDB" id="582199at2"/>
<reference evidence="5 6" key="1">
    <citation type="submission" date="2018-04" db="EMBL/GenBank/DDBJ databases">
        <title>Genome sequencing of Gemmobacter.</title>
        <authorList>
            <person name="Yi H."/>
            <person name="Baek M.-G."/>
        </authorList>
    </citation>
    <scope>NUCLEOTIDE SEQUENCE [LARGE SCALE GENOMIC DNA]</scope>
    <source>
        <strain evidence="5 6">HYN0069</strain>
        <plasmid evidence="6">Plasmid unnamed1</plasmid>
    </source>
</reference>
<keyword evidence="3" id="KW-0804">Transcription</keyword>
<dbReference type="PANTHER" id="PTHR33164:SF43">
    <property type="entry name" value="HTH-TYPE TRANSCRIPTIONAL REPRESSOR YETL"/>
    <property type="match status" value="1"/>
</dbReference>
<dbReference type="GO" id="GO:0003700">
    <property type="term" value="F:DNA-binding transcription factor activity"/>
    <property type="evidence" value="ECO:0007669"/>
    <property type="project" value="InterPro"/>
</dbReference>
<dbReference type="KEGG" id="geh:HYN69_17990"/>
<dbReference type="AlphaFoldDB" id="A0A2S0URR3"/>
<dbReference type="SUPFAM" id="SSF46785">
    <property type="entry name" value="Winged helix' DNA-binding domain"/>
    <property type="match status" value="1"/>
</dbReference>
<accession>A0A2S0URR3</accession>
<evidence type="ECO:0000259" key="4">
    <source>
        <dbReference type="PROSITE" id="PS50995"/>
    </source>
</evidence>
<dbReference type="GO" id="GO:0006950">
    <property type="term" value="P:response to stress"/>
    <property type="evidence" value="ECO:0007669"/>
    <property type="project" value="TreeGrafter"/>
</dbReference>
<keyword evidence="5" id="KW-0614">Plasmid</keyword>
<organism evidence="5 6">
    <name type="scientific">Paragemmobacter aquarius</name>
    <dbReference type="NCBI Taxonomy" id="2169400"/>
    <lineage>
        <taxon>Bacteria</taxon>
        <taxon>Pseudomonadati</taxon>
        <taxon>Pseudomonadota</taxon>
        <taxon>Alphaproteobacteria</taxon>
        <taxon>Rhodobacterales</taxon>
        <taxon>Paracoccaceae</taxon>
        <taxon>Paragemmobacter</taxon>
    </lineage>
</organism>
<dbReference type="InterPro" id="IPR023187">
    <property type="entry name" value="Tscrpt_reg_MarR-type_CS"/>
</dbReference>
<dbReference type="InterPro" id="IPR039422">
    <property type="entry name" value="MarR/SlyA-like"/>
</dbReference>
<evidence type="ECO:0000313" key="5">
    <source>
        <dbReference type="EMBL" id="AWB50506.1"/>
    </source>
</evidence>
<dbReference type="Proteomes" id="UP000244496">
    <property type="component" value="Plasmid unnamed1"/>
</dbReference>
<evidence type="ECO:0000256" key="2">
    <source>
        <dbReference type="ARBA" id="ARBA00023125"/>
    </source>
</evidence>
<protein>
    <submittedName>
        <fullName evidence="5">MarR family transcriptional regulator</fullName>
    </submittedName>
</protein>
<dbReference type="PANTHER" id="PTHR33164">
    <property type="entry name" value="TRANSCRIPTIONAL REGULATOR, MARR FAMILY"/>
    <property type="match status" value="1"/>
</dbReference>
<dbReference type="PRINTS" id="PR00598">
    <property type="entry name" value="HTHMARR"/>
</dbReference>
<dbReference type="Pfam" id="PF01047">
    <property type="entry name" value="MarR"/>
    <property type="match status" value="1"/>
</dbReference>
<dbReference type="PROSITE" id="PS50995">
    <property type="entry name" value="HTH_MARR_2"/>
    <property type="match status" value="1"/>
</dbReference>
<dbReference type="InterPro" id="IPR036388">
    <property type="entry name" value="WH-like_DNA-bd_sf"/>
</dbReference>
<keyword evidence="2" id="KW-0238">DNA-binding</keyword>
<evidence type="ECO:0000256" key="1">
    <source>
        <dbReference type="ARBA" id="ARBA00023015"/>
    </source>
</evidence>
<evidence type="ECO:0000256" key="3">
    <source>
        <dbReference type="ARBA" id="ARBA00023163"/>
    </source>
</evidence>
<dbReference type="InterPro" id="IPR000835">
    <property type="entry name" value="HTH_MarR-typ"/>
</dbReference>
<name>A0A2S0URR3_9RHOB</name>
<sequence>MEHRIENLGALLNDASRAVRRRFEYLTAEHGLSVPQWRLLRHILINGPCNQTILADLLDVEPISVSRMIDRMEQAGWLKREAHPDDRRARIIVPTDKARLVAPEARATAETVYAEALSGLSDSQRHALQTALLAIASNLSKPDTAALRRESETAQ</sequence>